<evidence type="ECO:0000256" key="1">
    <source>
        <dbReference type="ARBA" id="ARBA00004571"/>
    </source>
</evidence>
<dbReference type="Gene3D" id="2.170.130.10">
    <property type="entry name" value="TonB-dependent receptor, plug domain"/>
    <property type="match status" value="1"/>
</dbReference>
<name>A0A412IE61_9BACE</name>
<gene>
    <name evidence="14" type="ORF">DWX97_16975</name>
</gene>
<organism evidence="14 15">
    <name type="scientific">Bacteroides cellulosilyticus</name>
    <dbReference type="NCBI Taxonomy" id="246787"/>
    <lineage>
        <taxon>Bacteria</taxon>
        <taxon>Pseudomonadati</taxon>
        <taxon>Bacteroidota</taxon>
        <taxon>Bacteroidia</taxon>
        <taxon>Bacteroidales</taxon>
        <taxon>Bacteroidaceae</taxon>
        <taxon>Bacteroides</taxon>
    </lineage>
</organism>
<evidence type="ECO:0000313" key="15">
    <source>
        <dbReference type="Proteomes" id="UP000283341"/>
    </source>
</evidence>
<evidence type="ECO:0000256" key="3">
    <source>
        <dbReference type="ARBA" id="ARBA00022452"/>
    </source>
</evidence>
<dbReference type="FunFam" id="2.170.130.10:FF:000003">
    <property type="entry name" value="SusC/RagA family TonB-linked outer membrane protein"/>
    <property type="match status" value="1"/>
</dbReference>
<dbReference type="Gene3D" id="2.40.170.20">
    <property type="entry name" value="TonB-dependent receptor, beta-barrel domain"/>
    <property type="match status" value="1"/>
</dbReference>
<evidence type="ECO:0000256" key="7">
    <source>
        <dbReference type="ARBA" id="ARBA00023136"/>
    </source>
</evidence>
<dbReference type="NCBIfam" id="TIGR04056">
    <property type="entry name" value="OMP_RagA_SusC"/>
    <property type="match status" value="1"/>
</dbReference>
<dbReference type="InterPro" id="IPR012910">
    <property type="entry name" value="Plug_dom"/>
</dbReference>
<keyword evidence="5" id="KW-0732">Signal</keyword>
<dbReference type="PANTHER" id="PTHR30069">
    <property type="entry name" value="TONB-DEPENDENT OUTER MEMBRANE RECEPTOR"/>
    <property type="match status" value="1"/>
</dbReference>
<sequence>MKKHHQILANGKVLLVALALCVTTMPMVSANMVEAESIMQSSDLKMVKGVVTDESALPLVGVTVQVKGNVNRGTITDVNGNFSLNCAVGEILVFSYIGYKSESVKITSAGQAIKLTMKEDSQTLSDVIVVGYGVQKKETLTGSVSSINNENIAVTKTGNVANNLVGRISGLTVNSRSGNPGEESTEITIRGLSTLGNHSPLYVIDGIANRDGFERLTAEDIESVSVLKDASAAIYGAQAANGVILVTTKRGKEGKPAISYNGTVSFTQPTRRPHLMNAEEYLTWVDEQNFRNGRPMEYQDVIAAYRNGTVDTSVWGNTDWWSEAIDKWSIEQQHNITLRGGNDKFKYYISGQYLDQDAIYKSQDYGYKQYNGRGNFDVQLSRNLKVGVDFSYRVGEVKSPTLSASDLIRQVFVSAPYDFPYYEDGTLHKTTTGNPIPLADGSSGNKSTKKTRLESKFSARWNLPFITKGLYMSGYFAYDYYTTYRKDLSNPYDIYTLDASTGKYVNNRDETGTTSLFQQFDHTTNKTVNLMLGYDRTFGNHRVSGFVAYEQYQHEYEFFSASRKNLVTPQLPYLFTGADEGQQNTGSGEKSARANFFGRLNYDYAGKYLAEFTLRCDGSANFAKGKRWGWFPGLSLGWRISEESFFNKNLFDNLKLRASWGMLGNDRVANFQYLQFYNLDSGNTSYVFGEKKILSKGLTPGIYPNVNITWETAQKYNLGIDFGLRSSMLTGSVEYFYERRSDILTPRNASVPVFTGLTLPDENIGKVSNQGVEVTLNHFNKIGTVNYNAGVNFSFAKSKIIYMDEAADTPEWQRRTNHPVDYLMVYKSDGFFQSQEEIDNYPHFADAKVGDVKFVDVNDDKVINGDDRIILSNSSTPKITYGITLGAEWKGFGINILLQGQGMAKTIFNPWDLNQDREYFVNRWTETNTNAKYPAAFDMSSSNIQYISDIWVKDVSFLRVKNVELSYRFEKQMLKKLGLQDLRLSVTGNNLFFIYDNVGFRDPESTDAVGWYYPQQRLITCGLNLTF</sequence>
<protein>
    <submittedName>
        <fullName evidence="14">TonB-dependent receptor</fullName>
    </submittedName>
</protein>
<keyword evidence="2 10" id="KW-0813">Transport</keyword>
<keyword evidence="7 10" id="KW-0472">Membrane</keyword>
<dbReference type="Pfam" id="PF00593">
    <property type="entry name" value="TonB_dep_Rec_b-barrel"/>
    <property type="match status" value="1"/>
</dbReference>
<evidence type="ECO:0000259" key="12">
    <source>
        <dbReference type="Pfam" id="PF00593"/>
    </source>
</evidence>
<dbReference type="FunFam" id="2.60.40.1120:FF:000003">
    <property type="entry name" value="Outer membrane protein Omp121"/>
    <property type="match status" value="1"/>
</dbReference>
<accession>A0A412IE61</accession>
<dbReference type="Pfam" id="PF13715">
    <property type="entry name" value="CarbopepD_reg_2"/>
    <property type="match status" value="1"/>
</dbReference>
<dbReference type="Proteomes" id="UP000283341">
    <property type="component" value="Unassembled WGS sequence"/>
</dbReference>
<dbReference type="PANTHER" id="PTHR30069:SF29">
    <property type="entry name" value="HEMOGLOBIN AND HEMOGLOBIN-HAPTOGLOBIN-BINDING PROTEIN 1-RELATED"/>
    <property type="match status" value="1"/>
</dbReference>
<evidence type="ECO:0000256" key="5">
    <source>
        <dbReference type="ARBA" id="ARBA00022729"/>
    </source>
</evidence>
<dbReference type="GO" id="GO:0015344">
    <property type="term" value="F:siderophore uptake transmembrane transporter activity"/>
    <property type="evidence" value="ECO:0007669"/>
    <property type="project" value="TreeGrafter"/>
</dbReference>
<dbReference type="InterPro" id="IPR039426">
    <property type="entry name" value="TonB-dep_rcpt-like"/>
</dbReference>
<dbReference type="InterPro" id="IPR037066">
    <property type="entry name" value="Plug_dom_sf"/>
</dbReference>
<dbReference type="GO" id="GO:0044718">
    <property type="term" value="P:siderophore transmembrane transport"/>
    <property type="evidence" value="ECO:0007669"/>
    <property type="project" value="TreeGrafter"/>
</dbReference>
<dbReference type="InterPro" id="IPR023997">
    <property type="entry name" value="TonB-dep_OMP_SusC/RagA_CS"/>
</dbReference>
<evidence type="ECO:0000256" key="2">
    <source>
        <dbReference type="ARBA" id="ARBA00022448"/>
    </source>
</evidence>
<dbReference type="InterPro" id="IPR008969">
    <property type="entry name" value="CarboxyPept-like_regulatory"/>
</dbReference>
<dbReference type="PROSITE" id="PS52016">
    <property type="entry name" value="TONB_DEPENDENT_REC_3"/>
    <property type="match status" value="1"/>
</dbReference>
<dbReference type="SUPFAM" id="SSF56935">
    <property type="entry name" value="Porins"/>
    <property type="match status" value="1"/>
</dbReference>
<evidence type="ECO:0000256" key="4">
    <source>
        <dbReference type="ARBA" id="ARBA00022692"/>
    </source>
</evidence>
<dbReference type="Pfam" id="PF07715">
    <property type="entry name" value="Plug"/>
    <property type="match status" value="1"/>
</dbReference>
<keyword evidence="8 14" id="KW-0675">Receptor</keyword>
<evidence type="ECO:0000256" key="8">
    <source>
        <dbReference type="ARBA" id="ARBA00023170"/>
    </source>
</evidence>
<evidence type="ECO:0000313" key="14">
    <source>
        <dbReference type="EMBL" id="RGS35151.1"/>
    </source>
</evidence>
<dbReference type="SUPFAM" id="SSF49464">
    <property type="entry name" value="Carboxypeptidase regulatory domain-like"/>
    <property type="match status" value="1"/>
</dbReference>
<keyword evidence="6 11" id="KW-0798">TonB box</keyword>
<dbReference type="GO" id="GO:0009279">
    <property type="term" value="C:cell outer membrane"/>
    <property type="evidence" value="ECO:0007669"/>
    <property type="project" value="UniProtKB-SubCell"/>
</dbReference>
<evidence type="ECO:0000256" key="10">
    <source>
        <dbReference type="PROSITE-ProRule" id="PRU01360"/>
    </source>
</evidence>
<keyword evidence="4 10" id="KW-0812">Transmembrane</keyword>
<reference evidence="14 15" key="1">
    <citation type="submission" date="2018-08" db="EMBL/GenBank/DDBJ databases">
        <title>A genome reference for cultivated species of the human gut microbiota.</title>
        <authorList>
            <person name="Zou Y."/>
            <person name="Xue W."/>
            <person name="Luo G."/>
        </authorList>
    </citation>
    <scope>NUCLEOTIDE SEQUENCE [LARGE SCALE GENOMIC DNA]</scope>
    <source>
        <strain evidence="14 15">AF22-3AC</strain>
    </source>
</reference>
<comment type="subcellular location">
    <subcellularLocation>
        <location evidence="1 10">Cell outer membrane</location>
        <topology evidence="1 10">Multi-pass membrane protein</topology>
    </subcellularLocation>
</comment>
<evidence type="ECO:0000256" key="9">
    <source>
        <dbReference type="ARBA" id="ARBA00023237"/>
    </source>
</evidence>
<comment type="caution">
    <text evidence="14">The sequence shown here is derived from an EMBL/GenBank/DDBJ whole genome shotgun (WGS) entry which is preliminary data.</text>
</comment>
<dbReference type="InterPro" id="IPR023996">
    <property type="entry name" value="TonB-dep_OMP_SusC/RagA"/>
</dbReference>
<dbReference type="InterPro" id="IPR036942">
    <property type="entry name" value="Beta-barrel_TonB_sf"/>
</dbReference>
<feature type="domain" description="TonB-dependent receptor-like beta-barrel" evidence="12">
    <location>
        <begin position="413"/>
        <end position="991"/>
    </location>
</feature>
<evidence type="ECO:0000256" key="11">
    <source>
        <dbReference type="RuleBase" id="RU003357"/>
    </source>
</evidence>
<evidence type="ECO:0000256" key="6">
    <source>
        <dbReference type="ARBA" id="ARBA00023077"/>
    </source>
</evidence>
<comment type="similarity">
    <text evidence="10 11">Belongs to the TonB-dependent receptor family.</text>
</comment>
<evidence type="ECO:0000259" key="13">
    <source>
        <dbReference type="Pfam" id="PF07715"/>
    </source>
</evidence>
<dbReference type="InterPro" id="IPR000531">
    <property type="entry name" value="Beta-barrel_TonB"/>
</dbReference>
<dbReference type="AlphaFoldDB" id="A0A412IE61"/>
<keyword evidence="3 10" id="KW-1134">Transmembrane beta strand</keyword>
<keyword evidence="9 10" id="KW-0998">Cell outer membrane</keyword>
<dbReference type="NCBIfam" id="TIGR04057">
    <property type="entry name" value="SusC_RagA_signa"/>
    <property type="match status" value="1"/>
</dbReference>
<proteinExistence type="inferred from homology"/>
<dbReference type="EMBL" id="QRVJ01000016">
    <property type="protein sequence ID" value="RGS35151.1"/>
    <property type="molecule type" value="Genomic_DNA"/>
</dbReference>
<dbReference type="RefSeq" id="WP_118403122.1">
    <property type="nucleotide sequence ID" value="NZ_JADNFX010000019.1"/>
</dbReference>
<feature type="domain" description="TonB-dependent receptor plug" evidence="13">
    <location>
        <begin position="137"/>
        <end position="243"/>
    </location>
</feature>
<dbReference type="Gene3D" id="2.60.40.1120">
    <property type="entry name" value="Carboxypeptidase-like, regulatory domain"/>
    <property type="match status" value="1"/>
</dbReference>